<keyword evidence="2" id="KW-1185">Reference proteome</keyword>
<comment type="caution">
    <text evidence="1">The sequence shown here is derived from an EMBL/GenBank/DDBJ whole genome shotgun (WGS) entry which is preliminary data.</text>
</comment>
<dbReference type="AlphaFoldDB" id="A0A2P6TWT9"/>
<dbReference type="EMBL" id="LHPG02000005">
    <property type="protein sequence ID" value="PRW58529.1"/>
    <property type="molecule type" value="Genomic_DNA"/>
</dbReference>
<gene>
    <name evidence="1" type="ORF">C2E21_2973</name>
</gene>
<dbReference type="SUPFAM" id="SSF52540">
    <property type="entry name" value="P-loop containing nucleoside triphosphate hydrolases"/>
    <property type="match status" value="1"/>
</dbReference>
<dbReference type="OrthoDB" id="38364at2759"/>
<sequence length="453" mass="49930">MTSSSGGKAPRERLLILGAAGRDFHNFNTLFRDNDEVEVVGFTAAQIPNIEGRQYPPELAGPHYPEGLPIWPEEELEAVIREHKVDRCLLSYSDLPHSKVMLLAARCLAAGSDFGLVAPAKTMVDSCKPVVAVCAVRTGCGKSQVSRYIIDELAKLGKKCVLVRHPMPYGNLAAQAVQRFATYEDLAAHKVTIEEREEYEQHLKMGTIVYAGVDYEAILRQAEKEGDVVIWDGGNNDSPFFKPDLFICVTDPHRVGHESRYYPGDVCFRMADAIVINKANTAPPGSIDKLKDAAEQINPKARVYVTNSNIVVDHPELVKGKKVVLVEDGPTLTHGGMAYGAGKYAADKYAAAEVVDPRPFLVGSILWTYKKHLHLGKLVPALGYYPEQIADLQTSINAVPCDTVVIATPMDLRKVIKIERPATVVTYAVEDRDPPFLREEVDSFVARCFPESK</sequence>
<dbReference type="PANTHER" id="PTHR42869">
    <property type="entry name" value="SLL0572 PROTEIN"/>
    <property type="match status" value="1"/>
</dbReference>
<accession>A0A2P6TWT9</accession>
<dbReference type="PANTHER" id="PTHR42869:SF1">
    <property type="entry name" value="SLL0572 PROTEIN"/>
    <property type="match status" value="1"/>
</dbReference>
<evidence type="ECO:0000313" key="2">
    <source>
        <dbReference type="Proteomes" id="UP000239899"/>
    </source>
</evidence>
<dbReference type="InterPro" id="IPR053199">
    <property type="entry name" value="cDPG_synthetase-like"/>
</dbReference>
<reference evidence="1 2" key="1">
    <citation type="journal article" date="2018" name="Plant J.">
        <title>Genome sequences of Chlorella sorokiniana UTEX 1602 and Micractinium conductrix SAG 241.80: implications to maltose excretion by a green alga.</title>
        <authorList>
            <person name="Arriola M.B."/>
            <person name="Velmurugan N."/>
            <person name="Zhang Y."/>
            <person name="Plunkett M.H."/>
            <person name="Hondzo H."/>
            <person name="Barney B.M."/>
        </authorList>
    </citation>
    <scope>NUCLEOTIDE SEQUENCE [LARGE SCALE GENOMIC DNA]</scope>
    <source>
        <strain evidence="2">UTEX 1602</strain>
    </source>
</reference>
<dbReference type="InterPro" id="IPR027417">
    <property type="entry name" value="P-loop_NTPase"/>
</dbReference>
<evidence type="ECO:0000313" key="1">
    <source>
        <dbReference type="EMBL" id="PRW58529.1"/>
    </source>
</evidence>
<proteinExistence type="predicted"/>
<dbReference type="Gene3D" id="3.40.50.300">
    <property type="entry name" value="P-loop containing nucleotide triphosphate hydrolases"/>
    <property type="match status" value="1"/>
</dbReference>
<name>A0A2P6TWT9_CHLSO</name>
<protein>
    <submittedName>
        <fullName evidence="1">GTPase</fullName>
    </submittedName>
</protein>
<organism evidence="1 2">
    <name type="scientific">Chlorella sorokiniana</name>
    <name type="common">Freshwater green alga</name>
    <dbReference type="NCBI Taxonomy" id="3076"/>
    <lineage>
        <taxon>Eukaryota</taxon>
        <taxon>Viridiplantae</taxon>
        <taxon>Chlorophyta</taxon>
        <taxon>core chlorophytes</taxon>
        <taxon>Trebouxiophyceae</taxon>
        <taxon>Chlorellales</taxon>
        <taxon>Chlorellaceae</taxon>
        <taxon>Chlorella clade</taxon>
        <taxon>Chlorella</taxon>
    </lineage>
</organism>
<dbReference type="Proteomes" id="UP000239899">
    <property type="component" value="Unassembled WGS sequence"/>
</dbReference>